<dbReference type="AlphaFoldDB" id="A0A380KFR7"/>
<evidence type="ECO:0000256" key="1">
    <source>
        <dbReference type="ARBA" id="ARBA00004141"/>
    </source>
</evidence>
<evidence type="ECO:0000256" key="4">
    <source>
        <dbReference type="ARBA" id="ARBA00022989"/>
    </source>
</evidence>
<dbReference type="InterPro" id="IPR001757">
    <property type="entry name" value="P_typ_ATPase"/>
</dbReference>
<dbReference type="InterPro" id="IPR023298">
    <property type="entry name" value="ATPase_P-typ_TM_dom_sf"/>
</dbReference>
<keyword evidence="2 6" id="KW-0812">Transmembrane</keyword>
<dbReference type="Gene3D" id="3.40.50.1000">
    <property type="entry name" value="HAD superfamily/HAD-like"/>
    <property type="match status" value="1"/>
</dbReference>
<dbReference type="Gene3D" id="2.70.150.10">
    <property type="entry name" value="Calcium-transporting ATPase, cytoplasmic transduction domain A"/>
    <property type="match status" value="1"/>
</dbReference>
<feature type="transmembrane region" description="Helical" evidence="6">
    <location>
        <begin position="255"/>
        <end position="275"/>
    </location>
</feature>
<dbReference type="InterPro" id="IPR018303">
    <property type="entry name" value="ATPase_P-typ_P_site"/>
</dbReference>
<dbReference type="PRINTS" id="PR00120">
    <property type="entry name" value="HATPASE"/>
</dbReference>
<feature type="transmembrane region" description="Helical" evidence="6">
    <location>
        <begin position="598"/>
        <end position="621"/>
    </location>
</feature>
<evidence type="ECO:0000256" key="2">
    <source>
        <dbReference type="ARBA" id="ARBA00022692"/>
    </source>
</evidence>
<dbReference type="GO" id="GO:0016020">
    <property type="term" value="C:membrane"/>
    <property type="evidence" value="ECO:0007669"/>
    <property type="project" value="UniProtKB-SubCell"/>
</dbReference>
<name>A0A380KFR7_9STRE</name>
<feature type="transmembrane region" description="Helical" evidence="6">
    <location>
        <begin position="691"/>
        <end position="709"/>
    </location>
</feature>
<evidence type="ECO:0000256" key="3">
    <source>
        <dbReference type="ARBA" id="ARBA00022967"/>
    </source>
</evidence>
<dbReference type="PANTHER" id="PTHR42861">
    <property type="entry name" value="CALCIUM-TRANSPORTING ATPASE"/>
    <property type="match status" value="1"/>
</dbReference>
<organism evidence="8 9">
    <name type="scientific">Streptococcus hyointestinalis</name>
    <dbReference type="NCBI Taxonomy" id="1337"/>
    <lineage>
        <taxon>Bacteria</taxon>
        <taxon>Bacillati</taxon>
        <taxon>Bacillota</taxon>
        <taxon>Bacilli</taxon>
        <taxon>Lactobacillales</taxon>
        <taxon>Streptococcaceae</taxon>
        <taxon>Streptococcus</taxon>
    </lineage>
</organism>
<dbReference type="InterPro" id="IPR044492">
    <property type="entry name" value="P_typ_ATPase_HD_dom"/>
</dbReference>
<dbReference type="EC" id="3.6.3.8" evidence="8"/>
<dbReference type="SFLD" id="SFLDS00003">
    <property type="entry name" value="Haloacid_Dehalogenase"/>
    <property type="match status" value="1"/>
</dbReference>
<keyword evidence="3" id="KW-1278">Translocase</keyword>
<comment type="subcellular location">
    <subcellularLocation>
        <location evidence="1">Membrane</location>
        <topology evidence="1">Multi-pass membrane protein</topology>
    </subcellularLocation>
</comment>
<dbReference type="InterPro" id="IPR059000">
    <property type="entry name" value="ATPase_P-type_domA"/>
</dbReference>
<feature type="transmembrane region" description="Helical" evidence="6">
    <location>
        <begin position="213"/>
        <end position="235"/>
    </location>
</feature>
<dbReference type="Proteomes" id="UP000254924">
    <property type="component" value="Unassembled WGS sequence"/>
</dbReference>
<dbReference type="GO" id="GO:0005524">
    <property type="term" value="F:ATP binding"/>
    <property type="evidence" value="ECO:0007669"/>
    <property type="project" value="InterPro"/>
</dbReference>
<dbReference type="EMBL" id="UHFN01000007">
    <property type="protein sequence ID" value="SUN63449.1"/>
    <property type="molecule type" value="Genomic_DNA"/>
</dbReference>
<dbReference type="Gene3D" id="1.20.1110.10">
    <property type="entry name" value="Calcium-transporting ATPase, transmembrane domain"/>
    <property type="match status" value="1"/>
</dbReference>
<feature type="transmembrane region" description="Helical" evidence="6">
    <location>
        <begin position="715"/>
        <end position="736"/>
    </location>
</feature>
<dbReference type="SUPFAM" id="SSF56784">
    <property type="entry name" value="HAD-like"/>
    <property type="match status" value="1"/>
</dbReference>
<evidence type="ECO:0000313" key="9">
    <source>
        <dbReference type="Proteomes" id="UP000254924"/>
    </source>
</evidence>
<dbReference type="InterPro" id="IPR023299">
    <property type="entry name" value="ATPase_P-typ_cyto_dom_N"/>
</dbReference>
<evidence type="ECO:0000256" key="5">
    <source>
        <dbReference type="ARBA" id="ARBA00023136"/>
    </source>
</evidence>
<dbReference type="PRINTS" id="PR00119">
    <property type="entry name" value="CATATPASE"/>
</dbReference>
<dbReference type="Pfam" id="PF00702">
    <property type="entry name" value="Hydrolase"/>
    <property type="match status" value="1"/>
</dbReference>
<evidence type="ECO:0000313" key="8">
    <source>
        <dbReference type="EMBL" id="SUN63449.1"/>
    </source>
</evidence>
<feature type="transmembrane region" description="Helical" evidence="6">
    <location>
        <begin position="748"/>
        <end position="766"/>
    </location>
</feature>
<dbReference type="InterPro" id="IPR023214">
    <property type="entry name" value="HAD_sf"/>
</dbReference>
<keyword evidence="5 6" id="KW-0472">Membrane</keyword>
<feature type="transmembrane region" description="Helical" evidence="6">
    <location>
        <begin position="654"/>
        <end position="679"/>
    </location>
</feature>
<feature type="transmembrane region" description="Helical" evidence="6">
    <location>
        <begin position="43"/>
        <end position="61"/>
    </location>
</feature>
<dbReference type="NCBIfam" id="TIGR01494">
    <property type="entry name" value="ATPase_P-type"/>
    <property type="match status" value="2"/>
</dbReference>
<reference evidence="8 9" key="1">
    <citation type="submission" date="2018-06" db="EMBL/GenBank/DDBJ databases">
        <authorList>
            <consortium name="Pathogen Informatics"/>
            <person name="Doyle S."/>
        </authorList>
    </citation>
    <scope>NUCLEOTIDE SEQUENCE [LARGE SCALE GENOMIC DNA]</scope>
    <source>
        <strain evidence="8 9">NCTC12224</strain>
    </source>
</reference>
<evidence type="ECO:0000259" key="7">
    <source>
        <dbReference type="Pfam" id="PF00122"/>
    </source>
</evidence>
<dbReference type="PROSITE" id="PS00154">
    <property type="entry name" value="ATPASE_E1_E2"/>
    <property type="match status" value="1"/>
</dbReference>
<keyword evidence="9" id="KW-1185">Reference proteome</keyword>
<dbReference type="SUPFAM" id="SSF81653">
    <property type="entry name" value="Calcium ATPase, transduction domain A"/>
    <property type="match status" value="1"/>
</dbReference>
<proteinExistence type="predicted"/>
<protein>
    <submittedName>
        <fullName evidence="8">Putative cation transporter E1-E2 family ATPase</fullName>
        <ecNumber evidence="8">3.6.3.-</ecNumber>
        <ecNumber evidence="8">3.6.3.8</ecNumber>
    </submittedName>
</protein>
<keyword evidence="8" id="KW-0378">Hydrolase</keyword>
<dbReference type="SUPFAM" id="SSF81665">
    <property type="entry name" value="Calcium ATPase, transmembrane domain M"/>
    <property type="match status" value="1"/>
</dbReference>
<keyword evidence="4 6" id="KW-1133">Transmembrane helix</keyword>
<feature type="transmembrane region" description="Helical" evidence="6">
    <location>
        <begin position="67"/>
        <end position="85"/>
    </location>
</feature>
<dbReference type="GO" id="GO:0016887">
    <property type="term" value="F:ATP hydrolysis activity"/>
    <property type="evidence" value="ECO:0007669"/>
    <property type="project" value="InterPro"/>
</dbReference>
<gene>
    <name evidence="8" type="ORF">NCTC12224_02454</name>
</gene>
<feature type="domain" description="P-type ATPase A" evidence="7">
    <location>
        <begin position="98"/>
        <end position="193"/>
    </location>
</feature>
<dbReference type="Gene3D" id="3.40.1110.10">
    <property type="entry name" value="Calcium-transporting ATPase, cytoplasmic domain N"/>
    <property type="match status" value="1"/>
</dbReference>
<evidence type="ECO:0000256" key="6">
    <source>
        <dbReference type="SAM" id="Phobius"/>
    </source>
</evidence>
<dbReference type="InterPro" id="IPR036412">
    <property type="entry name" value="HAD-like_sf"/>
</dbReference>
<dbReference type="SFLD" id="SFLDG00002">
    <property type="entry name" value="C1.7:_P-type_atpase_like"/>
    <property type="match status" value="1"/>
</dbReference>
<dbReference type="OrthoDB" id="9760364at2"/>
<accession>A0A380KFR7</accession>
<dbReference type="Pfam" id="PF00122">
    <property type="entry name" value="E1-E2_ATPase"/>
    <property type="match status" value="1"/>
</dbReference>
<dbReference type="SFLD" id="SFLDF00027">
    <property type="entry name" value="p-type_atpase"/>
    <property type="match status" value="1"/>
</dbReference>
<sequence length="776" mass="85722">MKNSWSKEGLTAAQVEEQKAAGHINQISKQGQNTYWLIFKRNIFTLFNLLNLFIVIALLAVKAWSDTVFFSVIIINACSGILVEVRAKWMIDRLNLISQDLVEVIRDGKTEKLPPDQLVLGDLITLSTGDQVPSDARVVSGFAELNEAMLTGESDLVPKTADSEILAGSFLVSGHIMAIVQKVGDDNYASKLMLEAKKDKAVGSRIIQALDRVASFTGKIILPFGIGLLLEALYLKSLPTKIAVVYTSTPLLGMLPKGIALLTITALLTAVIKLGRKKVLVQEMYSVETLAHVDTLCLDKTGTITEGKMRLERTIPLGDTPVELFENYLSTYITASEDSNPTARAIRQIYGKGASQHVVTAIPFSSQRKWGAISFSDIGSLYLGAPELLMSEQPRAMLEAQAQGSRTLVLCHSKKPLRADFEHPADDLVPLGLLIIADPIRKGVTSTLDYLKSQDVDLRIISGDNPVTVSNIARKAGFDNYQSYIDCSVLSETELSAKIPETTIFGRVSPEQKRQIVRELKEQERTVAMTGDGVNDILALREADCSIAMAEGDPATRQVANLVLLESDFNDVPEILFEGRRVVNNIARVAPIFLVKTVYSFALALLCLVSPLFGDVIIFPFTPLQVTVVDQFMEGLPPFLLSFERNNKLVEKDFLRLAVLKAIPSGILITAGVLFIRILGHFFAWGLSEQAALSYYILGLVTLLSVLRASLPLNLWRGLLLFFWSFLGFMISAYYLSPFLQIKVTSHIFTPLIVFMAIASLIFFWADHWLKKHYTS</sequence>
<dbReference type="InterPro" id="IPR008250">
    <property type="entry name" value="ATPase_P-typ_transduc_dom_A_sf"/>
</dbReference>
<dbReference type="EC" id="3.6.3.-" evidence="8"/>